<feature type="domain" description="RsbT co-antagonist protein RsbRD N-terminal" evidence="4">
    <location>
        <begin position="46"/>
        <end position="180"/>
    </location>
</feature>
<protein>
    <submittedName>
        <fullName evidence="6">Helix-turn-helix domain-containing protein</fullName>
    </submittedName>
</protein>
<evidence type="ECO:0000259" key="5">
    <source>
        <dbReference type="Pfam" id="PF17853"/>
    </source>
</evidence>
<feature type="domain" description="CdaR GGDEF-like" evidence="5">
    <location>
        <begin position="192"/>
        <end position="294"/>
    </location>
</feature>
<dbReference type="Gene3D" id="1.10.10.2840">
    <property type="entry name" value="PucR C-terminal helix-turn-helix domain"/>
    <property type="match status" value="1"/>
</dbReference>
<comment type="similarity">
    <text evidence="1">Belongs to the CdaR family.</text>
</comment>
<dbReference type="Pfam" id="PF17853">
    <property type="entry name" value="GGDEF_2"/>
    <property type="match status" value="1"/>
</dbReference>
<dbReference type="Pfam" id="PF13556">
    <property type="entry name" value="HTH_30"/>
    <property type="match status" value="1"/>
</dbReference>
<organism evidence="6 7">
    <name type="scientific">Pseudonocardia yuanmonensis</name>
    <dbReference type="NCBI Taxonomy" id="1095914"/>
    <lineage>
        <taxon>Bacteria</taxon>
        <taxon>Bacillati</taxon>
        <taxon>Actinomycetota</taxon>
        <taxon>Actinomycetes</taxon>
        <taxon>Pseudonocardiales</taxon>
        <taxon>Pseudonocardiaceae</taxon>
        <taxon>Pseudonocardia</taxon>
    </lineage>
</organism>
<sequence>MHNPRDTASISAVDPAAGSAASPAQSPSDDARWAVLVGRLRADSGGLVDEFVERVRRIAPYGRGLVPPDRLVTDADLTFDHLLRRIAGQDVPERLAHVGETIGRDRARRGVPLNELLSAVRLDFRVLWSALRDRATPEERDVLVARVEQVWAVVEDYTLQIQSGYQEEAALLARERHGERTALVGELLGSEDPDPDQVERVALALAVDVDGDFLVAAAHAASGAALRRAAEALAAGGRVVHVQSTGAHSVLIAAWQGATGAPVRAALDGVPCGVGPLAHGLANVPRSARLATEIASVTSGPGPVEPADAWLPLAAGRLADTAAELVDSVLSGLAAALPGERERLLETVRAFAGSGSVKEVAERSFCHRNTVLNRLRRFTVLTGRDLTRPADAAVVLLALAAAR</sequence>
<evidence type="ECO:0000259" key="4">
    <source>
        <dbReference type="Pfam" id="PF14361"/>
    </source>
</evidence>
<dbReference type="InterPro" id="IPR025751">
    <property type="entry name" value="RsbRD_N_dom"/>
</dbReference>
<feature type="domain" description="PucR C-terminal helix-turn-helix" evidence="3">
    <location>
        <begin position="344"/>
        <end position="401"/>
    </location>
</feature>
<evidence type="ECO:0000256" key="2">
    <source>
        <dbReference type="SAM" id="MobiDB-lite"/>
    </source>
</evidence>
<feature type="compositionally biased region" description="Low complexity" evidence="2">
    <location>
        <begin position="11"/>
        <end position="27"/>
    </location>
</feature>
<reference evidence="7" key="1">
    <citation type="journal article" date="2019" name="Int. J. Syst. Evol. Microbiol.">
        <title>The Global Catalogue of Microorganisms (GCM) 10K type strain sequencing project: providing services to taxonomists for standard genome sequencing and annotation.</title>
        <authorList>
            <consortium name="The Broad Institute Genomics Platform"/>
            <consortium name="The Broad Institute Genome Sequencing Center for Infectious Disease"/>
            <person name="Wu L."/>
            <person name="Ma J."/>
        </authorList>
    </citation>
    <scope>NUCLEOTIDE SEQUENCE [LARGE SCALE GENOMIC DNA]</scope>
    <source>
        <strain evidence="7">JCM 18055</strain>
    </source>
</reference>
<proteinExistence type="inferred from homology"/>
<feature type="region of interest" description="Disordered" evidence="2">
    <location>
        <begin position="1"/>
        <end position="27"/>
    </location>
</feature>
<dbReference type="InterPro" id="IPR042070">
    <property type="entry name" value="PucR_C-HTH_sf"/>
</dbReference>
<dbReference type="Pfam" id="PF14361">
    <property type="entry name" value="RsbRD_N"/>
    <property type="match status" value="1"/>
</dbReference>
<dbReference type="EMBL" id="BAABIC010000003">
    <property type="protein sequence ID" value="GAA4680290.1"/>
    <property type="molecule type" value="Genomic_DNA"/>
</dbReference>
<dbReference type="Proteomes" id="UP001500325">
    <property type="component" value="Unassembled WGS sequence"/>
</dbReference>
<accession>A0ABP8W3D6</accession>
<dbReference type="PANTHER" id="PTHR33744">
    <property type="entry name" value="CARBOHYDRATE DIACID REGULATOR"/>
    <property type="match status" value="1"/>
</dbReference>
<name>A0ABP8W3D6_9PSEU</name>
<dbReference type="InterPro" id="IPR025736">
    <property type="entry name" value="PucR_C-HTH_dom"/>
</dbReference>
<evidence type="ECO:0000256" key="1">
    <source>
        <dbReference type="ARBA" id="ARBA00006754"/>
    </source>
</evidence>
<dbReference type="InterPro" id="IPR041522">
    <property type="entry name" value="CdaR_GGDEF"/>
</dbReference>
<evidence type="ECO:0000313" key="6">
    <source>
        <dbReference type="EMBL" id="GAA4680290.1"/>
    </source>
</evidence>
<dbReference type="RefSeq" id="WP_345378889.1">
    <property type="nucleotide sequence ID" value="NZ_BAABIC010000003.1"/>
</dbReference>
<comment type="caution">
    <text evidence="6">The sequence shown here is derived from an EMBL/GenBank/DDBJ whole genome shotgun (WGS) entry which is preliminary data.</text>
</comment>
<dbReference type="PANTHER" id="PTHR33744:SF1">
    <property type="entry name" value="DNA-BINDING TRANSCRIPTIONAL ACTIVATOR ADER"/>
    <property type="match status" value="1"/>
</dbReference>
<gene>
    <name evidence="6" type="ORF">GCM10023215_12090</name>
</gene>
<feature type="compositionally biased region" description="Polar residues" evidence="2">
    <location>
        <begin position="1"/>
        <end position="10"/>
    </location>
</feature>
<evidence type="ECO:0000259" key="3">
    <source>
        <dbReference type="Pfam" id="PF13556"/>
    </source>
</evidence>
<dbReference type="InterPro" id="IPR051448">
    <property type="entry name" value="CdaR-like_regulators"/>
</dbReference>
<keyword evidence="7" id="KW-1185">Reference proteome</keyword>
<evidence type="ECO:0000313" key="7">
    <source>
        <dbReference type="Proteomes" id="UP001500325"/>
    </source>
</evidence>